<name>A0ABQ7GJF8_DUNSA</name>
<dbReference type="Proteomes" id="UP000815325">
    <property type="component" value="Unassembled WGS sequence"/>
</dbReference>
<comment type="caution">
    <text evidence="2">The sequence shown here is derived from an EMBL/GenBank/DDBJ whole genome shotgun (WGS) entry which is preliminary data.</text>
</comment>
<reference evidence="2" key="1">
    <citation type="submission" date="2017-08" db="EMBL/GenBank/DDBJ databases">
        <authorList>
            <person name="Polle J.E."/>
            <person name="Barry K."/>
            <person name="Cushman J."/>
            <person name="Schmutz J."/>
            <person name="Tran D."/>
            <person name="Hathwaick L.T."/>
            <person name="Yim W.C."/>
            <person name="Jenkins J."/>
            <person name="Mckie-Krisberg Z.M."/>
            <person name="Prochnik S."/>
            <person name="Lindquist E."/>
            <person name="Dockter R.B."/>
            <person name="Adam C."/>
            <person name="Molina H."/>
            <person name="Bunkerborg J."/>
            <person name="Jin E."/>
            <person name="Buchheim M."/>
            <person name="Magnuson J."/>
        </authorList>
    </citation>
    <scope>NUCLEOTIDE SEQUENCE</scope>
    <source>
        <strain evidence="2">CCAP 19/18</strain>
    </source>
</reference>
<protein>
    <recommendedName>
        <fullName evidence="4">Encoded protein</fullName>
    </recommendedName>
</protein>
<organism evidence="2 3">
    <name type="scientific">Dunaliella salina</name>
    <name type="common">Green alga</name>
    <name type="synonym">Protococcus salinus</name>
    <dbReference type="NCBI Taxonomy" id="3046"/>
    <lineage>
        <taxon>Eukaryota</taxon>
        <taxon>Viridiplantae</taxon>
        <taxon>Chlorophyta</taxon>
        <taxon>core chlorophytes</taxon>
        <taxon>Chlorophyceae</taxon>
        <taxon>CS clade</taxon>
        <taxon>Chlamydomonadales</taxon>
        <taxon>Dunaliellaceae</taxon>
        <taxon>Dunaliella</taxon>
    </lineage>
</organism>
<evidence type="ECO:0000313" key="2">
    <source>
        <dbReference type="EMBL" id="KAF5834750.1"/>
    </source>
</evidence>
<gene>
    <name evidence="2" type="ORF">DUNSADRAFT_8477</name>
</gene>
<evidence type="ECO:0000256" key="1">
    <source>
        <dbReference type="SAM" id="MobiDB-lite"/>
    </source>
</evidence>
<accession>A0ABQ7GJF8</accession>
<evidence type="ECO:0000313" key="3">
    <source>
        <dbReference type="Proteomes" id="UP000815325"/>
    </source>
</evidence>
<dbReference type="EMBL" id="MU069740">
    <property type="protein sequence ID" value="KAF5834750.1"/>
    <property type="molecule type" value="Genomic_DNA"/>
</dbReference>
<sequence length="100" mass="10958">MWSSAHSTYRTSKPSSPTVVHGTRQTQMIVVLRQAASDNAGASSRWTADSYRVVGIHKLGPASKRAWLVYLFSILCGCLNRQGEGSVWLVRCEVCSSIPC</sequence>
<feature type="region of interest" description="Disordered" evidence="1">
    <location>
        <begin position="1"/>
        <end position="22"/>
    </location>
</feature>
<keyword evidence="3" id="KW-1185">Reference proteome</keyword>
<proteinExistence type="predicted"/>
<evidence type="ECO:0008006" key="4">
    <source>
        <dbReference type="Google" id="ProtNLM"/>
    </source>
</evidence>